<dbReference type="EMBL" id="PQFF01000058">
    <property type="protein sequence ID" value="RHZ85722.1"/>
    <property type="molecule type" value="Genomic_DNA"/>
</dbReference>
<evidence type="ECO:0000313" key="2">
    <source>
        <dbReference type="EMBL" id="RHZ85722.1"/>
    </source>
</evidence>
<sequence>MGKSKNPNLPADLDKWTSDNFLTLKETLKECLPHIRYFSFSHDDVFEKLFPYQQILETQLWLDINTRLISPKSPISTIGLSPRKILNTTLPSRNKFPSNIITIEQALEISSWISQNPQKFKLLARGSRDGFDVKTIYNICDKVSRTIIILKVQGTGEILGGYNPLEWDKNKNKSKRTKDSFTFSLRTANQNYSILSRVFRNFSKAIYNYPKDSAMGFSLGLCLRGDLKRCYCKFNPSYARHIRPIEFIASIIPSKKALFSVEEYEVFEISPIIRTRIT</sequence>
<protein>
    <recommendedName>
        <fullName evidence="1">TLDc domain-containing protein</fullName>
    </recommendedName>
</protein>
<dbReference type="InterPro" id="IPR006571">
    <property type="entry name" value="TLDc_dom"/>
</dbReference>
<reference evidence="2 3" key="1">
    <citation type="submission" date="2018-08" db="EMBL/GenBank/DDBJ databases">
        <title>Genome and evolution of the arbuscular mycorrhizal fungus Diversispora epigaea (formerly Glomus versiforme) and its bacterial endosymbionts.</title>
        <authorList>
            <person name="Sun X."/>
            <person name="Fei Z."/>
            <person name="Harrison M."/>
        </authorList>
    </citation>
    <scope>NUCLEOTIDE SEQUENCE [LARGE SCALE GENOMIC DNA]</scope>
    <source>
        <strain evidence="2 3">IT104</strain>
    </source>
</reference>
<dbReference type="OrthoDB" id="25620at2759"/>
<dbReference type="Pfam" id="PF07534">
    <property type="entry name" value="TLD"/>
    <property type="match status" value="1"/>
</dbReference>
<feature type="domain" description="TLDc" evidence="1">
    <location>
        <begin position="99"/>
        <end position="270"/>
    </location>
</feature>
<dbReference type="PROSITE" id="PS51886">
    <property type="entry name" value="TLDC"/>
    <property type="match status" value="1"/>
</dbReference>
<gene>
    <name evidence="2" type="ORF">Glove_61g12</name>
</gene>
<comment type="caution">
    <text evidence="2">The sequence shown here is derived from an EMBL/GenBank/DDBJ whole genome shotgun (WGS) entry which is preliminary data.</text>
</comment>
<keyword evidence="3" id="KW-1185">Reference proteome</keyword>
<dbReference type="AlphaFoldDB" id="A0A397JEZ2"/>
<dbReference type="Proteomes" id="UP000266861">
    <property type="component" value="Unassembled WGS sequence"/>
</dbReference>
<organism evidence="2 3">
    <name type="scientific">Diversispora epigaea</name>
    <dbReference type="NCBI Taxonomy" id="1348612"/>
    <lineage>
        <taxon>Eukaryota</taxon>
        <taxon>Fungi</taxon>
        <taxon>Fungi incertae sedis</taxon>
        <taxon>Mucoromycota</taxon>
        <taxon>Glomeromycotina</taxon>
        <taxon>Glomeromycetes</taxon>
        <taxon>Diversisporales</taxon>
        <taxon>Diversisporaceae</taxon>
        <taxon>Diversispora</taxon>
    </lineage>
</organism>
<accession>A0A397JEZ2</accession>
<evidence type="ECO:0000313" key="3">
    <source>
        <dbReference type="Proteomes" id="UP000266861"/>
    </source>
</evidence>
<name>A0A397JEZ2_9GLOM</name>
<evidence type="ECO:0000259" key="1">
    <source>
        <dbReference type="PROSITE" id="PS51886"/>
    </source>
</evidence>
<proteinExistence type="predicted"/>